<proteinExistence type="predicted"/>
<dbReference type="Proteomes" id="UP000800041">
    <property type="component" value="Unassembled WGS sequence"/>
</dbReference>
<evidence type="ECO:0000313" key="2">
    <source>
        <dbReference type="Proteomes" id="UP000800041"/>
    </source>
</evidence>
<dbReference type="AlphaFoldDB" id="A0A6G1HDK9"/>
<protein>
    <submittedName>
        <fullName evidence="1">Uncharacterized protein</fullName>
    </submittedName>
</protein>
<accession>A0A6G1HDK9</accession>
<keyword evidence="2" id="KW-1185">Reference proteome</keyword>
<organism evidence="1 2">
    <name type="scientific">Aulographum hederae CBS 113979</name>
    <dbReference type="NCBI Taxonomy" id="1176131"/>
    <lineage>
        <taxon>Eukaryota</taxon>
        <taxon>Fungi</taxon>
        <taxon>Dikarya</taxon>
        <taxon>Ascomycota</taxon>
        <taxon>Pezizomycotina</taxon>
        <taxon>Dothideomycetes</taxon>
        <taxon>Pleosporomycetidae</taxon>
        <taxon>Aulographales</taxon>
        <taxon>Aulographaceae</taxon>
    </lineage>
</organism>
<sequence>MALPSLLPRPPFFSGSKIMQAASRQEVFPVLQGLALAARRSKQKSPEVDAGVRVKRILGLGQALLATVGTATYWPADWTAVAPFRGSHHSSAITAPRRRTPVHKAPRRRGLQLILELSSAQAGPEGQLQVVAFPWSYTASATDCPSYAPLRD</sequence>
<gene>
    <name evidence="1" type="ORF">K402DRAFT_417193</name>
</gene>
<reference evidence="1" key="1">
    <citation type="journal article" date="2020" name="Stud. Mycol.">
        <title>101 Dothideomycetes genomes: a test case for predicting lifestyles and emergence of pathogens.</title>
        <authorList>
            <person name="Haridas S."/>
            <person name="Albert R."/>
            <person name="Binder M."/>
            <person name="Bloem J."/>
            <person name="Labutti K."/>
            <person name="Salamov A."/>
            <person name="Andreopoulos B."/>
            <person name="Baker S."/>
            <person name="Barry K."/>
            <person name="Bills G."/>
            <person name="Bluhm B."/>
            <person name="Cannon C."/>
            <person name="Castanera R."/>
            <person name="Culley D."/>
            <person name="Daum C."/>
            <person name="Ezra D."/>
            <person name="Gonzalez J."/>
            <person name="Henrissat B."/>
            <person name="Kuo A."/>
            <person name="Liang C."/>
            <person name="Lipzen A."/>
            <person name="Lutzoni F."/>
            <person name="Magnuson J."/>
            <person name="Mondo S."/>
            <person name="Nolan M."/>
            <person name="Ohm R."/>
            <person name="Pangilinan J."/>
            <person name="Park H.-J."/>
            <person name="Ramirez L."/>
            <person name="Alfaro M."/>
            <person name="Sun H."/>
            <person name="Tritt A."/>
            <person name="Yoshinaga Y."/>
            <person name="Zwiers L.-H."/>
            <person name="Turgeon B."/>
            <person name="Goodwin S."/>
            <person name="Spatafora J."/>
            <person name="Crous P."/>
            <person name="Grigoriev I."/>
        </authorList>
    </citation>
    <scope>NUCLEOTIDE SEQUENCE</scope>
    <source>
        <strain evidence="1">CBS 113979</strain>
    </source>
</reference>
<dbReference type="EMBL" id="ML977140">
    <property type="protein sequence ID" value="KAF1991132.1"/>
    <property type="molecule type" value="Genomic_DNA"/>
</dbReference>
<evidence type="ECO:0000313" key="1">
    <source>
        <dbReference type="EMBL" id="KAF1991132.1"/>
    </source>
</evidence>
<name>A0A6G1HDK9_9PEZI</name>